<dbReference type="Proteomes" id="UP000005496">
    <property type="component" value="Unassembled WGS sequence"/>
</dbReference>
<comment type="subcellular location">
    <subcellularLocation>
        <location evidence="1">Cell membrane</location>
        <topology evidence="1">Multi-pass membrane protein</topology>
    </subcellularLocation>
</comment>
<evidence type="ECO:0000259" key="4">
    <source>
        <dbReference type="PROSITE" id="PS51202"/>
    </source>
</evidence>
<name>D6SK61_9BACT</name>
<dbReference type="SUPFAM" id="SSF116726">
    <property type="entry name" value="TrkA C-terminal domain-like"/>
    <property type="match status" value="2"/>
</dbReference>
<comment type="caution">
    <text evidence="5">The sequence shown here is derived from an EMBL/GenBank/DDBJ whole genome shotgun (WGS) entry which is preliminary data.</text>
</comment>
<dbReference type="PANTHER" id="PTHR43833">
    <property type="entry name" value="POTASSIUM CHANNEL PROTEIN 2-RELATED-RELATED"/>
    <property type="match status" value="1"/>
</dbReference>
<dbReference type="SUPFAM" id="SSF81324">
    <property type="entry name" value="Voltage-gated potassium channels"/>
    <property type="match status" value="1"/>
</dbReference>
<dbReference type="InterPro" id="IPR003148">
    <property type="entry name" value="RCK_N"/>
</dbReference>
<dbReference type="GO" id="GO:0005886">
    <property type="term" value="C:plasma membrane"/>
    <property type="evidence" value="ECO:0007669"/>
    <property type="project" value="UniProtKB-SubCell"/>
</dbReference>
<dbReference type="GO" id="GO:0008324">
    <property type="term" value="F:monoatomic cation transmembrane transporter activity"/>
    <property type="evidence" value="ECO:0007669"/>
    <property type="project" value="InterPro"/>
</dbReference>
<sequence>MKLIPSILEYFFEDKTAKNNILALLKFLLVLVVMMVLYTLLFHWIMVIEGQEHTILDGLYWTAVTMSTLGYGDITFHTDLGRMFSVLVLLSGVIFLLVMLPFTFIRFFYAPWLEAHNKARTPRELPEKTAGHVLLSNFDPMITNLVEKLKQYNYNYCILVPEQQRTLELHDQGYKVMLGELDDLKTYRKSRADKAELVLLNNDDHTNTNAVFTLRELSSNTQVIATAETLESVDILQMAGASQVHQFPVMLGQALARRVLGVSMHANVIGRFGDLLIAETPVMRTPLEGKKIIESKLRETTGVNVVGIWERGSFKIPHPDMRIGSNTVLVLAGSQDQLEKYDEIYGIYNLSFSPVLILGGGRVGRAAAETLAESDIDYRIVEKSSRIVASKEKYVHGNAADFHTLKRAGIDKAPSIIITTNNDDLNIYLTIYCRKLRPKMQIISRATRDRSVSKLHQAGADLVMSYASMGANSIINHIKGDNVLMVAEGLDIFREKVTGNLHKKTLGQSDIRMKSGCNVIAIESPVRGTIINPEPDSPLEEGDELILIGTSEAEKKFLCTFKNGNKK</sequence>
<dbReference type="Gene3D" id="1.10.287.70">
    <property type="match status" value="1"/>
</dbReference>
<dbReference type="PROSITE" id="PS51201">
    <property type="entry name" value="RCK_N"/>
    <property type="match status" value="1"/>
</dbReference>
<feature type="transmembrane region" description="Helical" evidence="2">
    <location>
        <begin position="86"/>
        <end position="109"/>
    </location>
</feature>
<feature type="transmembrane region" description="Helical" evidence="2">
    <location>
        <begin position="21"/>
        <end position="46"/>
    </location>
</feature>
<keyword evidence="2" id="KW-1133">Transmembrane helix</keyword>
<accession>D6SK61</accession>
<dbReference type="Gene3D" id="3.40.50.720">
    <property type="entry name" value="NAD(P)-binding Rossmann-like Domain"/>
    <property type="match status" value="2"/>
</dbReference>
<organism evidence="5 6">
    <name type="scientific">Desulfonatronospira thiodismutans ASO3-1</name>
    <dbReference type="NCBI Taxonomy" id="555779"/>
    <lineage>
        <taxon>Bacteria</taxon>
        <taxon>Pseudomonadati</taxon>
        <taxon>Thermodesulfobacteriota</taxon>
        <taxon>Desulfovibrionia</taxon>
        <taxon>Desulfovibrionales</taxon>
        <taxon>Desulfonatronovibrionaceae</taxon>
        <taxon>Desulfonatronospira</taxon>
    </lineage>
</organism>
<dbReference type="InterPro" id="IPR036291">
    <property type="entry name" value="NAD(P)-bd_dom_sf"/>
</dbReference>
<dbReference type="Pfam" id="PF07885">
    <property type="entry name" value="Ion_trans_2"/>
    <property type="match status" value="1"/>
</dbReference>
<dbReference type="InterPro" id="IPR050721">
    <property type="entry name" value="Trk_Ktr_HKT_K-transport"/>
</dbReference>
<keyword evidence="2" id="KW-0812">Transmembrane</keyword>
<keyword evidence="2" id="KW-0472">Membrane</keyword>
<dbReference type="GO" id="GO:0006813">
    <property type="term" value="P:potassium ion transport"/>
    <property type="evidence" value="ECO:0007669"/>
    <property type="project" value="InterPro"/>
</dbReference>
<reference evidence="5" key="1">
    <citation type="submission" date="2010-05" db="EMBL/GenBank/DDBJ databases">
        <title>The draft genome of Desulfonatronospira thiodismutans ASO3-1.</title>
        <authorList>
            <consortium name="US DOE Joint Genome Institute (JGI-PGF)"/>
            <person name="Lucas S."/>
            <person name="Copeland A."/>
            <person name="Lapidus A."/>
            <person name="Cheng J.-F."/>
            <person name="Bruce D."/>
            <person name="Goodwin L."/>
            <person name="Pitluck S."/>
            <person name="Chertkov O."/>
            <person name="Brettin T."/>
            <person name="Detter J.C."/>
            <person name="Han C."/>
            <person name="Land M.L."/>
            <person name="Hauser L."/>
            <person name="Kyrpides N."/>
            <person name="Mikhailova N."/>
            <person name="Muyzer G."/>
            <person name="Woyke T."/>
        </authorList>
    </citation>
    <scope>NUCLEOTIDE SEQUENCE [LARGE SCALE GENOMIC DNA]</scope>
    <source>
        <strain evidence="5">ASO3-1</strain>
    </source>
</reference>
<evidence type="ECO:0000313" key="6">
    <source>
        <dbReference type="Proteomes" id="UP000005496"/>
    </source>
</evidence>
<feature type="domain" description="RCK C-terminal" evidence="4">
    <location>
        <begin position="481"/>
        <end position="564"/>
    </location>
</feature>
<dbReference type="SUPFAM" id="SSF51735">
    <property type="entry name" value="NAD(P)-binding Rossmann-fold domains"/>
    <property type="match status" value="2"/>
</dbReference>
<evidence type="ECO:0000313" key="5">
    <source>
        <dbReference type="EMBL" id="EFI36264.1"/>
    </source>
</evidence>
<dbReference type="PANTHER" id="PTHR43833:SF9">
    <property type="entry name" value="POTASSIUM CHANNEL PROTEIN YUGO-RELATED"/>
    <property type="match status" value="1"/>
</dbReference>
<dbReference type="Pfam" id="PF02254">
    <property type="entry name" value="TrkA_N"/>
    <property type="match status" value="2"/>
</dbReference>
<keyword evidence="6" id="KW-1185">Reference proteome</keyword>
<dbReference type="eggNOG" id="COG0569">
    <property type="taxonomic scope" value="Bacteria"/>
</dbReference>
<dbReference type="InterPro" id="IPR013099">
    <property type="entry name" value="K_chnl_dom"/>
</dbReference>
<dbReference type="AlphaFoldDB" id="D6SK61"/>
<dbReference type="Pfam" id="PF02080">
    <property type="entry name" value="TrkA_C"/>
    <property type="match status" value="2"/>
</dbReference>
<dbReference type="Gene3D" id="3.30.70.1450">
    <property type="entry name" value="Regulator of K+ conductance, C-terminal domain"/>
    <property type="match status" value="2"/>
</dbReference>
<dbReference type="RefSeq" id="WP_008869383.1">
    <property type="nucleotide sequence ID" value="NZ_ACJN02000001.1"/>
</dbReference>
<evidence type="ECO:0000256" key="1">
    <source>
        <dbReference type="ARBA" id="ARBA00004651"/>
    </source>
</evidence>
<dbReference type="eggNOG" id="COG1226">
    <property type="taxonomic scope" value="Bacteria"/>
</dbReference>
<gene>
    <name evidence="5" type="ORF">Dthio_PD3727</name>
</gene>
<dbReference type="InterPro" id="IPR006037">
    <property type="entry name" value="RCK_C"/>
</dbReference>
<dbReference type="InterPro" id="IPR036721">
    <property type="entry name" value="RCK_C_sf"/>
</dbReference>
<feature type="domain" description="RCK C-terminal" evidence="4">
    <location>
        <begin position="262"/>
        <end position="347"/>
    </location>
</feature>
<feature type="domain" description="RCK N-terminal" evidence="3">
    <location>
        <begin position="352"/>
        <end position="465"/>
    </location>
</feature>
<feature type="transmembrane region" description="Helical" evidence="2">
    <location>
        <begin position="58"/>
        <end position="74"/>
    </location>
</feature>
<dbReference type="EMBL" id="ACJN02000001">
    <property type="protein sequence ID" value="EFI36264.1"/>
    <property type="molecule type" value="Genomic_DNA"/>
</dbReference>
<protein>
    <submittedName>
        <fullName evidence="5">Ion transport 2 domain protein</fullName>
    </submittedName>
</protein>
<proteinExistence type="predicted"/>
<evidence type="ECO:0000256" key="2">
    <source>
        <dbReference type="SAM" id="Phobius"/>
    </source>
</evidence>
<evidence type="ECO:0000259" key="3">
    <source>
        <dbReference type="PROSITE" id="PS51201"/>
    </source>
</evidence>
<dbReference type="OrthoDB" id="9799090at2"/>
<dbReference type="PROSITE" id="PS51202">
    <property type="entry name" value="RCK_C"/>
    <property type="match status" value="2"/>
</dbReference>